<dbReference type="InterPro" id="IPR016161">
    <property type="entry name" value="Ald_DH/histidinol_DH"/>
</dbReference>
<dbReference type="InterPro" id="IPR047110">
    <property type="entry name" value="GABD/Sad-like"/>
</dbReference>
<dbReference type="PANTHER" id="PTHR43217">
    <property type="entry name" value="SUCCINATE SEMIALDEHYDE DEHYDROGENASE [NAD(P)+] SAD"/>
    <property type="match status" value="1"/>
</dbReference>
<dbReference type="Pfam" id="PF00171">
    <property type="entry name" value="Aldedh"/>
    <property type="match status" value="1"/>
</dbReference>
<keyword evidence="1" id="KW-0560">Oxidoreductase</keyword>
<keyword evidence="4" id="KW-1185">Reference proteome</keyword>
<organism evidence="3 4">
    <name type="scientific">Saccharicrinis fermentans DSM 9555 = JCM 21142</name>
    <dbReference type="NCBI Taxonomy" id="869213"/>
    <lineage>
        <taxon>Bacteria</taxon>
        <taxon>Pseudomonadati</taxon>
        <taxon>Bacteroidota</taxon>
        <taxon>Bacteroidia</taxon>
        <taxon>Marinilabiliales</taxon>
        <taxon>Marinilabiliaceae</taxon>
        <taxon>Saccharicrinis</taxon>
    </lineage>
</organism>
<protein>
    <submittedName>
        <fullName evidence="3">Succinate semialdehyde dehydrogenase</fullName>
    </submittedName>
</protein>
<dbReference type="PANTHER" id="PTHR43217:SF1">
    <property type="entry name" value="SUCCINATE SEMIALDEHYDE DEHYDROGENASE [NAD(P)+] SAD"/>
    <property type="match status" value="1"/>
</dbReference>
<feature type="domain" description="Aldehyde dehydrogenase" evidence="2">
    <location>
        <begin position="4"/>
        <end position="162"/>
    </location>
</feature>
<dbReference type="AlphaFoldDB" id="W7Y9P4"/>
<dbReference type="Gene3D" id="3.40.605.10">
    <property type="entry name" value="Aldehyde Dehydrogenase, Chain A, domain 1"/>
    <property type="match status" value="1"/>
</dbReference>
<evidence type="ECO:0000313" key="4">
    <source>
        <dbReference type="Proteomes" id="UP000019402"/>
    </source>
</evidence>
<dbReference type="EMBL" id="BAMD01000040">
    <property type="protein sequence ID" value="GAF04218.1"/>
    <property type="molecule type" value="Genomic_DNA"/>
</dbReference>
<dbReference type="eggNOG" id="COG1012">
    <property type="taxonomic scope" value="Bacteria"/>
</dbReference>
<evidence type="ECO:0000256" key="1">
    <source>
        <dbReference type="ARBA" id="ARBA00023002"/>
    </source>
</evidence>
<proteinExistence type="predicted"/>
<sequence>MLLKSINPANGETVHEYPESQWEEIDTTIRSVKNAFHSWKKTSTQKRIDHVKKLAHLLDIRKENLAHTMTIEMGKPIQESRAEVEKCICLCNYYCEHIDEFLRSKSIPTEATESYVSFQPLGVILAIMPWNFPLWQVFRCAIPSILAGNTMVLKHASNVRLCHRHRRFISRV</sequence>
<evidence type="ECO:0000313" key="3">
    <source>
        <dbReference type="EMBL" id="GAF04218.1"/>
    </source>
</evidence>
<dbReference type="Proteomes" id="UP000019402">
    <property type="component" value="Unassembled WGS sequence"/>
</dbReference>
<gene>
    <name evidence="3" type="ORF">JCM21142_72915</name>
</gene>
<dbReference type="SUPFAM" id="SSF53720">
    <property type="entry name" value="ALDH-like"/>
    <property type="match status" value="1"/>
</dbReference>
<accession>W7Y9P4</accession>
<dbReference type="GO" id="GO:0004777">
    <property type="term" value="F:succinate-semialdehyde dehydrogenase (NAD+) activity"/>
    <property type="evidence" value="ECO:0007669"/>
    <property type="project" value="TreeGrafter"/>
</dbReference>
<name>W7Y9P4_9BACT</name>
<evidence type="ECO:0000259" key="2">
    <source>
        <dbReference type="Pfam" id="PF00171"/>
    </source>
</evidence>
<dbReference type="InterPro" id="IPR016162">
    <property type="entry name" value="Ald_DH_N"/>
</dbReference>
<dbReference type="InterPro" id="IPR015590">
    <property type="entry name" value="Aldehyde_DH_dom"/>
</dbReference>
<reference evidence="3 4" key="1">
    <citation type="journal article" date="2014" name="Genome Announc.">
        <title>Draft Genome Sequence of Cytophaga fermentans JCM 21142T, a Facultative Anaerobe Isolated from Marine Mud.</title>
        <authorList>
            <person name="Starns D."/>
            <person name="Oshima K."/>
            <person name="Suda W."/>
            <person name="Iino T."/>
            <person name="Yuki M."/>
            <person name="Inoue J."/>
            <person name="Kitamura K."/>
            <person name="Iida T."/>
            <person name="Darby A."/>
            <person name="Hattori M."/>
            <person name="Ohkuma M."/>
        </authorList>
    </citation>
    <scope>NUCLEOTIDE SEQUENCE [LARGE SCALE GENOMIC DNA]</scope>
    <source>
        <strain evidence="3 4">JCM 21142</strain>
    </source>
</reference>
<comment type="caution">
    <text evidence="3">The sequence shown here is derived from an EMBL/GenBank/DDBJ whole genome shotgun (WGS) entry which is preliminary data.</text>
</comment>